<dbReference type="InterPro" id="IPR012337">
    <property type="entry name" value="RNaseH-like_sf"/>
</dbReference>
<dbReference type="GO" id="GO:0008270">
    <property type="term" value="F:zinc ion binding"/>
    <property type="evidence" value="ECO:0007669"/>
    <property type="project" value="UniProtKB-KW"/>
</dbReference>
<accession>A0A4C1YT15</accession>
<evidence type="ECO:0000256" key="4">
    <source>
        <dbReference type="ARBA" id="ARBA00022833"/>
    </source>
</evidence>
<evidence type="ECO:0000256" key="6">
    <source>
        <dbReference type="SAM" id="MobiDB-lite"/>
    </source>
</evidence>
<organism evidence="7 8">
    <name type="scientific">Eumeta variegata</name>
    <name type="common">Bagworm moth</name>
    <name type="synonym">Eumeta japonica</name>
    <dbReference type="NCBI Taxonomy" id="151549"/>
    <lineage>
        <taxon>Eukaryota</taxon>
        <taxon>Metazoa</taxon>
        <taxon>Ecdysozoa</taxon>
        <taxon>Arthropoda</taxon>
        <taxon>Hexapoda</taxon>
        <taxon>Insecta</taxon>
        <taxon>Pterygota</taxon>
        <taxon>Neoptera</taxon>
        <taxon>Endopterygota</taxon>
        <taxon>Lepidoptera</taxon>
        <taxon>Glossata</taxon>
        <taxon>Ditrysia</taxon>
        <taxon>Tineoidea</taxon>
        <taxon>Psychidae</taxon>
        <taxon>Oiketicinae</taxon>
        <taxon>Eumeta</taxon>
    </lineage>
</organism>
<evidence type="ECO:0000256" key="1">
    <source>
        <dbReference type="ARBA" id="ARBA00004123"/>
    </source>
</evidence>
<keyword evidence="4" id="KW-0862">Zinc</keyword>
<dbReference type="PANTHER" id="PTHR46481">
    <property type="entry name" value="ZINC FINGER BED DOMAIN-CONTAINING PROTEIN 4"/>
    <property type="match status" value="1"/>
</dbReference>
<dbReference type="SUPFAM" id="SSF53098">
    <property type="entry name" value="Ribonuclease H-like"/>
    <property type="match status" value="1"/>
</dbReference>
<dbReference type="STRING" id="151549.A0A4C1YT15"/>
<protein>
    <submittedName>
        <fullName evidence="7">Zinc finger BED domain-containing protein 4</fullName>
    </submittedName>
</protein>
<reference evidence="7 8" key="1">
    <citation type="journal article" date="2019" name="Commun. Biol.">
        <title>The bagworm genome reveals a unique fibroin gene that provides high tensile strength.</title>
        <authorList>
            <person name="Kono N."/>
            <person name="Nakamura H."/>
            <person name="Ohtoshi R."/>
            <person name="Tomita M."/>
            <person name="Numata K."/>
            <person name="Arakawa K."/>
        </authorList>
    </citation>
    <scope>NUCLEOTIDE SEQUENCE [LARGE SCALE GENOMIC DNA]</scope>
</reference>
<dbReference type="InterPro" id="IPR052035">
    <property type="entry name" value="ZnF_BED_domain_contain"/>
</dbReference>
<comment type="subcellular location">
    <subcellularLocation>
        <location evidence="1">Nucleus</location>
    </subcellularLocation>
</comment>
<gene>
    <name evidence="7" type="primary">ZBED4</name>
    <name evidence="7" type="ORF">EVAR_56218_1</name>
</gene>
<comment type="caution">
    <text evidence="7">The sequence shown here is derived from an EMBL/GenBank/DDBJ whole genome shotgun (WGS) entry which is preliminary data.</text>
</comment>
<name>A0A4C1YT15_EUMVA</name>
<evidence type="ECO:0000313" key="8">
    <source>
        <dbReference type="Proteomes" id="UP000299102"/>
    </source>
</evidence>
<dbReference type="EMBL" id="BGZK01001408">
    <property type="protein sequence ID" value="GBP79288.1"/>
    <property type="molecule type" value="Genomic_DNA"/>
</dbReference>
<keyword evidence="5" id="KW-0539">Nucleus</keyword>
<proteinExistence type="predicted"/>
<feature type="region of interest" description="Disordered" evidence="6">
    <location>
        <begin position="420"/>
        <end position="444"/>
    </location>
</feature>
<keyword evidence="2" id="KW-0479">Metal-binding</keyword>
<keyword evidence="3" id="KW-0863">Zinc-finger</keyword>
<dbReference type="AlphaFoldDB" id="A0A4C1YT15"/>
<evidence type="ECO:0000313" key="7">
    <source>
        <dbReference type="EMBL" id="GBP79288.1"/>
    </source>
</evidence>
<keyword evidence="8" id="KW-1185">Reference proteome</keyword>
<dbReference type="Proteomes" id="UP000299102">
    <property type="component" value="Unassembled WGS sequence"/>
</dbReference>
<dbReference type="OrthoDB" id="7699631at2759"/>
<evidence type="ECO:0000256" key="3">
    <source>
        <dbReference type="ARBA" id="ARBA00022771"/>
    </source>
</evidence>
<dbReference type="GO" id="GO:0005634">
    <property type="term" value="C:nucleus"/>
    <property type="evidence" value="ECO:0007669"/>
    <property type="project" value="UniProtKB-SubCell"/>
</dbReference>
<evidence type="ECO:0000256" key="2">
    <source>
        <dbReference type="ARBA" id="ARBA00022723"/>
    </source>
</evidence>
<dbReference type="PANTHER" id="PTHR46481:SF10">
    <property type="entry name" value="ZINC FINGER BED DOMAIN-CONTAINING PROTEIN 39"/>
    <property type="match status" value="1"/>
</dbReference>
<evidence type="ECO:0000256" key="5">
    <source>
        <dbReference type="ARBA" id="ARBA00023242"/>
    </source>
</evidence>
<sequence>MHPEEFTLFEKANKEKELQKMKTDAGKSVTPLQEAKKQLSLEEVIQKANKWDVNNVNSKKLDKLIGEMIALQNLPFNFVEGLGIRRLIQEIAPRYNFRRRNFFTEFVYKELYGKIAIKVKELIKKFDHMSFTSDIWSDPSSDASLLSLTCHGIASDFERSSIILKCETFDDRHTGDIIAEKFDTMLSEWNISNDQVHCMIRDEGSNMKRAMRLAKLQDLDYAVHKMQLAIRSSLNSQENIKGIKQKCKKISTHFNHSTIAQKQLHKIQDRLNQPHLKVFQDCVTRWNSTYYMLERFLKAKDALSLYINDSEIDPILPEEWKIIECCVELLKPFEEGTRELSSSHTLISSVIPIIGMLTQKVSDYLIASPESPIYHAAKTLKAGISGKFSTLLEEENSYIIATYLDPRHLGFSNNISKYRKSEENEMTDSMDTDTERPGTSGTGRQSCLISDLAMILDSSSDDESQKTPEINSTDVRIRIRIRGCEPLKIRIRIRIRGCGKKWIRNIPGWRLSHCQKLCVQSNS</sequence>